<feature type="region of interest" description="Disordered" evidence="1">
    <location>
        <begin position="13"/>
        <end position="32"/>
    </location>
</feature>
<protein>
    <submittedName>
        <fullName evidence="2">Mfs general substrate transporter</fullName>
    </submittedName>
</protein>
<evidence type="ECO:0000313" key="2">
    <source>
        <dbReference type="EMBL" id="RFN54445.1"/>
    </source>
</evidence>
<comment type="caution">
    <text evidence="2">The sequence shown here is derived from an EMBL/GenBank/DDBJ whole genome shotgun (WGS) entry which is preliminary data.</text>
</comment>
<sequence length="118" mass="12946">MFGLSTASRRLPGIHQKANGASSRNATRSPPFKTTARIATIEHLVANGLVEEKNGQHVVGWYNGHNPANPQNWPWHKKSLVSAQIYLYIFAVYMRGAIVANSEEGMMEEFGVGHISAA</sequence>
<feature type="compositionally biased region" description="Polar residues" evidence="1">
    <location>
        <begin position="19"/>
        <end position="28"/>
    </location>
</feature>
<gene>
    <name evidence="2" type="ORF">FIE12Z_1233</name>
</gene>
<dbReference type="AlphaFoldDB" id="A0A395N382"/>
<evidence type="ECO:0000313" key="3">
    <source>
        <dbReference type="Proteomes" id="UP000265631"/>
    </source>
</evidence>
<proteinExistence type="predicted"/>
<dbReference type="OrthoDB" id="3357846at2759"/>
<dbReference type="Proteomes" id="UP000265631">
    <property type="component" value="Unassembled WGS sequence"/>
</dbReference>
<name>A0A395N382_9HYPO</name>
<dbReference type="EMBL" id="PXXK01000027">
    <property type="protein sequence ID" value="RFN54445.1"/>
    <property type="molecule type" value="Genomic_DNA"/>
</dbReference>
<reference evidence="2 3" key="1">
    <citation type="journal article" date="2018" name="PLoS Pathog.">
        <title>Evolution of structural diversity of trichothecenes, a family of toxins produced by plant pathogenic and entomopathogenic fungi.</title>
        <authorList>
            <person name="Proctor R.H."/>
            <person name="McCormick S.P."/>
            <person name="Kim H.S."/>
            <person name="Cardoza R.E."/>
            <person name="Stanley A.M."/>
            <person name="Lindo L."/>
            <person name="Kelly A."/>
            <person name="Brown D.W."/>
            <person name="Lee T."/>
            <person name="Vaughan M.M."/>
            <person name="Alexander N.J."/>
            <person name="Busman M."/>
            <person name="Gutierrez S."/>
        </authorList>
    </citation>
    <scope>NUCLEOTIDE SEQUENCE [LARGE SCALE GENOMIC DNA]</scope>
    <source>
        <strain evidence="2 3">NRRL 13405</strain>
    </source>
</reference>
<organism evidence="2 3">
    <name type="scientific">Fusarium flagelliforme</name>
    <dbReference type="NCBI Taxonomy" id="2675880"/>
    <lineage>
        <taxon>Eukaryota</taxon>
        <taxon>Fungi</taxon>
        <taxon>Dikarya</taxon>
        <taxon>Ascomycota</taxon>
        <taxon>Pezizomycotina</taxon>
        <taxon>Sordariomycetes</taxon>
        <taxon>Hypocreomycetidae</taxon>
        <taxon>Hypocreales</taxon>
        <taxon>Nectriaceae</taxon>
        <taxon>Fusarium</taxon>
        <taxon>Fusarium incarnatum-equiseti species complex</taxon>
    </lineage>
</organism>
<evidence type="ECO:0000256" key="1">
    <source>
        <dbReference type="SAM" id="MobiDB-lite"/>
    </source>
</evidence>
<dbReference type="STRING" id="2594813.A0A395N382"/>
<keyword evidence="3" id="KW-1185">Reference proteome</keyword>
<accession>A0A395N382</accession>